<proteinExistence type="predicted"/>
<gene>
    <name evidence="3" type="ORF">DRE_01107</name>
</gene>
<evidence type="ECO:0000313" key="4">
    <source>
        <dbReference type="Proteomes" id="UP000024837"/>
    </source>
</evidence>
<dbReference type="HOGENOM" id="CLU_021977_0_0_1"/>
<reference evidence="3 4" key="1">
    <citation type="submission" date="2013-05" db="EMBL/GenBank/DDBJ databases">
        <title>Drechslerella stenobrocha genome reveals carnivorous origination and mechanical trapping mechanism of predatory fungi.</title>
        <authorList>
            <person name="Liu X."/>
            <person name="Zhang W."/>
            <person name="Liu K."/>
        </authorList>
    </citation>
    <scope>NUCLEOTIDE SEQUENCE [LARGE SCALE GENOMIC DNA]</scope>
    <source>
        <strain evidence="3 4">248</strain>
    </source>
</reference>
<dbReference type="Pfam" id="PF24494">
    <property type="entry name" value="DUF7587"/>
    <property type="match status" value="1"/>
</dbReference>
<feature type="region of interest" description="Disordered" evidence="1">
    <location>
        <begin position="31"/>
        <end position="95"/>
    </location>
</feature>
<evidence type="ECO:0000313" key="3">
    <source>
        <dbReference type="EMBL" id="EWC44281.1"/>
    </source>
</evidence>
<organism evidence="3 4">
    <name type="scientific">Drechslerella stenobrocha 248</name>
    <dbReference type="NCBI Taxonomy" id="1043628"/>
    <lineage>
        <taxon>Eukaryota</taxon>
        <taxon>Fungi</taxon>
        <taxon>Dikarya</taxon>
        <taxon>Ascomycota</taxon>
        <taxon>Pezizomycotina</taxon>
        <taxon>Orbiliomycetes</taxon>
        <taxon>Orbiliales</taxon>
        <taxon>Orbiliaceae</taxon>
        <taxon>Drechslerella</taxon>
    </lineage>
</organism>
<dbReference type="EMBL" id="KI966443">
    <property type="protein sequence ID" value="EWC44281.1"/>
    <property type="molecule type" value="Genomic_DNA"/>
</dbReference>
<dbReference type="Proteomes" id="UP000024837">
    <property type="component" value="Unassembled WGS sequence"/>
</dbReference>
<feature type="compositionally biased region" description="Basic and acidic residues" evidence="1">
    <location>
        <begin position="43"/>
        <end position="63"/>
    </location>
</feature>
<dbReference type="InterPro" id="IPR056009">
    <property type="entry name" value="DUF7587"/>
</dbReference>
<name>W7HJX4_9PEZI</name>
<protein>
    <recommendedName>
        <fullName evidence="2">DUF7587 domain-containing protein</fullName>
    </recommendedName>
</protein>
<accession>W7HJX4</accession>
<sequence>MKPQRHHEAEDSFDLFVKELQYQVAWSEAANARDASLAAEHASIGDEKGGEPEGNQHDPESRLDVTVTDAAPDGRANTPAQNEDGPLGSLDTNENLDDDSGYFSGRKRFKLTVNQYKALRSVAPNGNSAGDEHRTFERISPSSKFYRTPFEKGKDPVRRLLFPGALKKRLLSSSLTGLEDGGAADKDNDFYDSLSPSVSEEVGEPVAPEVDPLTPYKHSWTEHDLILLYALKRWYELRPSVARNVLNRCLGVNMSSNAYSMQFMEFSIKKKQKERNLQVFKKVFIETPFDDPEGKWDAIKEELQAAAESTDIALTPRAEDDKEVMKAYEEAREQQEVKRMRGYLAAFVCKSPTLPTKDLNDVEVEPDLLDTPSKIPEGTVSASRKRGHAMLSEATSTPRYQKTALTLPKDILFRYWDDASFGHNSPGLIRAGLFRDISQPVPAPPEINTPEFDKHAANHINRKKVATPMISTSNSLMWALRKAALSRRSPNATNPKIAVIDPTLLNKTFEVNEFIKGLCQRQKMIPAAHRYGGHYDILVWGEIAREAIVNVIDYLELLRATSVPRHIHVHFRMDITCRPKVKGIRYGMKFAVACTEELPKAIADFSDIVLGGASRGDIEERFKTNVGIDWFLAYRQESQSVSRYFLPA</sequence>
<feature type="domain" description="DUF7587" evidence="2">
    <location>
        <begin position="409"/>
        <end position="556"/>
    </location>
</feature>
<keyword evidence="4" id="KW-1185">Reference proteome</keyword>
<evidence type="ECO:0000256" key="1">
    <source>
        <dbReference type="SAM" id="MobiDB-lite"/>
    </source>
</evidence>
<dbReference type="AlphaFoldDB" id="W7HJX4"/>
<evidence type="ECO:0000259" key="2">
    <source>
        <dbReference type="Pfam" id="PF24494"/>
    </source>
</evidence>
<dbReference type="OrthoDB" id="5397734at2759"/>